<dbReference type="PANTHER" id="PTHR10587">
    <property type="entry name" value="GLYCOSYL TRANSFERASE-RELATED"/>
    <property type="match status" value="1"/>
</dbReference>
<dbReference type="InterPro" id="IPR002509">
    <property type="entry name" value="NODB_dom"/>
</dbReference>
<gene>
    <name evidence="2" type="ORF">A6K24_17765</name>
</gene>
<accession>A0A179T5Z8</accession>
<sequence length="240" mass="27589">MKKSIKVFIILFGLLIGLCYCFLQVINSTSYQLFGEIVNKVDTNEKVVALTFDDGPTSKTDDILEILDKNKIKATFFLTGSEIEENFVEAKEIVKAGHEVGNHTYSHQRMVFKSPSFVKEEIEKTDKLIREAGYQGEILFRPPYGKKFIFLPKYLEEHNRPSIVWNIEPETDGNIGADSEKIIDHVRSNVENGSIILLHVMYESRKESLETVEGIIKELHEQGYEFKTVTELLEYERTSN</sequence>
<dbReference type="Proteomes" id="UP000078534">
    <property type="component" value="Unassembled WGS sequence"/>
</dbReference>
<evidence type="ECO:0000313" key="3">
    <source>
        <dbReference type="Proteomes" id="UP000078534"/>
    </source>
</evidence>
<dbReference type="SUPFAM" id="SSF88713">
    <property type="entry name" value="Glycoside hydrolase/deacetylase"/>
    <property type="match status" value="1"/>
</dbReference>
<dbReference type="InterPro" id="IPR050248">
    <property type="entry name" value="Polysacc_deacetylase_ArnD"/>
</dbReference>
<comment type="caution">
    <text evidence="2">The sequence shown here is derived from an EMBL/GenBank/DDBJ whole genome shotgun (WGS) entry which is preliminary data.</text>
</comment>
<dbReference type="PROSITE" id="PS51677">
    <property type="entry name" value="NODB"/>
    <property type="match status" value="1"/>
</dbReference>
<keyword evidence="3" id="KW-1185">Reference proteome</keyword>
<dbReference type="Pfam" id="PF01522">
    <property type="entry name" value="Polysacc_deac_1"/>
    <property type="match status" value="1"/>
</dbReference>
<evidence type="ECO:0000313" key="2">
    <source>
        <dbReference type="EMBL" id="OAS87902.1"/>
    </source>
</evidence>
<reference evidence="3" key="1">
    <citation type="submission" date="2016-04" db="EMBL/GenBank/DDBJ databases">
        <authorList>
            <person name="Lyu Z."/>
            <person name="Lyu W."/>
        </authorList>
    </citation>
    <scope>NUCLEOTIDE SEQUENCE [LARGE SCALE GENOMIC DNA]</scope>
    <source>
        <strain evidence="3">C44</strain>
    </source>
</reference>
<dbReference type="GO" id="GO:0016810">
    <property type="term" value="F:hydrolase activity, acting on carbon-nitrogen (but not peptide) bonds"/>
    <property type="evidence" value="ECO:0007669"/>
    <property type="project" value="InterPro"/>
</dbReference>
<organism evidence="2 3">
    <name type="scientific">Metabacillus litoralis</name>
    <dbReference type="NCBI Taxonomy" id="152268"/>
    <lineage>
        <taxon>Bacteria</taxon>
        <taxon>Bacillati</taxon>
        <taxon>Bacillota</taxon>
        <taxon>Bacilli</taxon>
        <taxon>Bacillales</taxon>
        <taxon>Bacillaceae</taxon>
        <taxon>Metabacillus</taxon>
    </lineage>
</organism>
<name>A0A179T5Z8_9BACI</name>
<dbReference type="AlphaFoldDB" id="A0A179T5Z8"/>
<proteinExistence type="predicted"/>
<protein>
    <submittedName>
        <fullName evidence="2">Polysaccharide deacetylase</fullName>
    </submittedName>
</protein>
<dbReference type="STRING" id="152268.A6K24_17765"/>
<dbReference type="OrthoDB" id="9812065at2"/>
<dbReference type="PANTHER" id="PTHR10587:SF125">
    <property type="entry name" value="POLYSACCHARIDE DEACETYLASE YHEN-RELATED"/>
    <property type="match status" value="1"/>
</dbReference>
<dbReference type="GO" id="GO:0005975">
    <property type="term" value="P:carbohydrate metabolic process"/>
    <property type="evidence" value="ECO:0007669"/>
    <property type="project" value="InterPro"/>
</dbReference>
<evidence type="ECO:0000259" key="1">
    <source>
        <dbReference type="PROSITE" id="PS51677"/>
    </source>
</evidence>
<dbReference type="EMBL" id="LWSG01000006">
    <property type="protein sequence ID" value="OAS87902.1"/>
    <property type="molecule type" value="Genomic_DNA"/>
</dbReference>
<dbReference type="CDD" id="cd10956">
    <property type="entry name" value="CE4_BH1302_like"/>
    <property type="match status" value="1"/>
</dbReference>
<dbReference type="InterPro" id="IPR011330">
    <property type="entry name" value="Glyco_hydro/deAcase_b/a-brl"/>
</dbReference>
<dbReference type="Gene3D" id="3.20.20.370">
    <property type="entry name" value="Glycoside hydrolase/deacetylase"/>
    <property type="match status" value="1"/>
</dbReference>
<dbReference type="RefSeq" id="WP_066328949.1">
    <property type="nucleotide sequence ID" value="NZ_LWSG01000006.1"/>
</dbReference>
<feature type="domain" description="NodB homology" evidence="1">
    <location>
        <begin position="46"/>
        <end position="227"/>
    </location>
</feature>